<keyword evidence="1" id="KW-0479">Metal-binding</keyword>
<comment type="similarity">
    <text evidence="5">Belongs to the TRAFAC class OBG-HflX-like GTPase superfamily. HflX GTPase family.</text>
</comment>
<dbReference type="RefSeq" id="WP_256197765.1">
    <property type="nucleotide sequence ID" value="NZ_JANGCH010000007.1"/>
</dbReference>
<dbReference type="Gene3D" id="6.10.250.2860">
    <property type="match status" value="1"/>
</dbReference>
<dbReference type="InterPro" id="IPR016496">
    <property type="entry name" value="GTPase_HflX"/>
</dbReference>
<gene>
    <name evidence="5 7" type="primary">hflX</name>
    <name evidence="7" type="ORF">NE663_06110</name>
</gene>
<evidence type="ECO:0000256" key="2">
    <source>
        <dbReference type="ARBA" id="ARBA00022741"/>
    </source>
</evidence>
<dbReference type="InterPro" id="IPR025121">
    <property type="entry name" value="GTPase_HflX_N"/>
</dbReference>
<organism evidence="7 8">
    <name type="scientific">Massilicoli timonensis</name>
    <dbReference type="NCBI Taxonomy" id="2015901"/>
    <lineage>
        <taxon>Bacteria</taxon>
        <taxon>Bacillati</taxon>
        <taxon>Bacillota</taxon>
        <taxon>Erysipelotrichia</taxon>
        <taxon>Erysipelotrichales</taxon>
        <taxon>Erysipelotrichaceae</taxon>
        <taxon>Massilicoli</taxon>
    </lineage>
</organism>
<sequence>MGNQEKEAVLVVLTSLQGKENTAYWDEFLELVKAADMEVVMHAKQHMKTVNSATYIGSGKVKEIKEMLESTAVDVVLIDHVLTPLQSRNLEKAWNRPIMDRNALILELFETRAVTAEAKLQIEAAKLNALLPKLVGSTSYLGRQSGGRNKGAGEKQLELDRRVIKRRIGEVRNELKRLEKQRAVRAAKRQRNDLPIVALIGYTNAGKSTIMNQLLDRFQKKAAKQVLEKDMLFATLDTSVRRIALDAHRQFLLIDTVGFVSDLPHELIEAFHSTLEQIKEADLLLQIVDGANPHYREQMQVTSDTLQKLGVENIAMLTVFNKADRLQEKHPRCLREDRVMLCAKAEKDIDFLCDLISKRLYPLHQKWKLKIPYDDALLAQLRKQGILSEIHYLDDAMLVEIDADAERMRKWEAYLA</sequence>
<keyword evidence="4 5" id="KW-0342">GTP-binding</keyword>
<dbReference type="PRINTS" id="PR00326">
    <property type="entry name" value="GTP1OBG"/>
</dbReference>
<comment type="subunit">
    <text evidence="5">Monomer. Associates with the 50S ribosomal subunit.</text>
</comment>
<dbReference type="PANTHER" id="PTHR10229:SF0">
    <property type="entry name" value="GTP-BINDING PROTEIN 6-RELATED"/>
    <property type="match status" value="1"/>
</dbReference>
<dbReference type="Pfam" id="PF01926">
    <property type="entry name" value="MMR_HSR1"/>
    <property type="match status" value="1"/>
</dbReference>
<keyword evidence="5" id="KW-0963">Cytoplasm</keyword>
<keyword evidence="3" id="KW-0460">Magnesium</keyword>
<dbReference type="SUPFAM" id="SSF52540">
    <property type="entry name" value="P-loop containing nucleoside triphosphate hydrolases"/>
    <property type="match status" value="1"/>
</dbReference>
<feature type="domain" description="Hflx-type G" evidence="6">
    <location>
        <begin position="195"/>
        <end position="364"/>
    </location>
</feature>
<dbReference type="Pfam" id="PF13167">
    <property type="entry name" value="GTP-bdg_N"/>
    <property type="match status" value="1"/>
</dbReference>
<accession>A0ABT1SKT4</accession>
<reference evidence="7 8" key="1">
    <citation type="submission" date="2022-06" db="EMBL/GenBank/DDBJ databases">
        <title>Isolation of gut microbiota from human fecal samples.</title>
        <authorList>
            <person name="Pamer E.G."/>
            <person name="Barat B."/>
            <person name="Waligurski E."/>
            <person name="Medina S."/>
            <person name="Paddock L."/>
            <person name="Mostad J."/>
        </authorList>
    </citation>
    <scope>NUCLEOTIDE SEQUENCE [LARGE SCALE GENOMIC DNA]</scope>
    <source>
        <strain evidence="7 8">DFI.6.1</strain>
    </source>
</reference>
<dbReference type="InterPro" id="IPR042108">
    <property type="entry name" value="GTPase_HflX_N_sf"/>
</dbReference>
<proteinExistence type="inferred from homology"/>
<dbReference type="Proteomes" id="UP001524435">
    <property type="component" value="Unassembled WGS sequence"/>
</dbReference>
<dbReference type="InterPro" id="IPR032305">
    <property type="entry name" value="GTP-bd_M"/>
</dbReference>
<dbReference type="InterPro" id="IPR027417">
    <property type="entry name" value="P-loop_NTPase"/>
</dbReference>
<protein>
    <recommendedName>
        <fullName evidence="5">GTPase HflX</fullName>
    </recommendedName>
    <alternativeName>
        <fullName evidence="5">GTP-binding protein HflX</fullName>
    </alternativeName>
</protein>
<evidence type="ECO:0000313" key="8">
    <source>
        <dbReference type="Proteomes" id="UP001524435"/>
    </source>
</evidence>
<evidence type="ECO:0000256" key="3">
    <source>
        <dbReference type="ARBA" id="ARBA00022842"/>
    </source>
</evidence>
<dbReference type="InterPro" id="IPR030394">
    <property type="entry name" value="G_HFLX_dom"/>
</dbReference>
<dbReference type="PANTHER" id="PTHR10229">
    <property type="entry name" value="GTP-BINDING PROTEIN HFLX"/>
    <property type="match status" value="1"/>
</dbReference>
<evidence type="ECO:0000256" key="1">
    <source>
        <dbReference type="ARBA" id="ARBA00022723"/>
    </source>
</evidence>
<comment type="subcellular location">
    <subcellularLocation>
        <location evidence="5">Cytoplasm</location>
    </subcellularLocation>
    <text evidence="5">May associate with membranes.</text>
</comment>
<keyword evidence="2 5" id="KW-0547">Nucleotide-binding</keyword>
<name>A0ABT1SKT4_9FIRM</name>
<evidence type="ECO:0000256" key="4">
    <source>
        <dbReference type="ARBA" id="ARBA00023134"/>
    </source>
</evidence>
<dbReference type="PROSITE" id="PS51705">
    <property type="entry name" value="G_HFLX"/>
    <property type="match status" value="1"/>
</dbReference>
<keyword evidence="8" id="KW-1185">Reference proteome</keyword>
<dbReference type="Gene3D" id="3.40.50.300">
    <property type="entry name" value="P-loop containing nucleotide triphosphate hydrolases"/>
    <property type="match status" value="1"/>
</dbReference>
<dbReference type="NCBIfam" id="TIGR03156">
    <property type="entry name" value="GTP_HflX"/>
    <property type="match status" value="1"/>
</dbReference>
<dbReference type="CDD" id="cd01878">
    <property type="entry name" value="HflX"/>
    <property type="match status" value="1"/>
</dbReference>
<dbReference type="HAMAP" id="MF_00900">
    <property type="entry name" value="GTPase_HflX"/>
    <property type="match status" value="1"/>
</dbReference>
<comment type="caution">
    <text evidence="7">The sequence shown here is derived from an EMBL/GenBank/DDBJ whole genome shotgun (WGS) entry which is preliminary data.</text>
</comment>
<dbReference type="PIRSF" id="PIRSF006809">
    <property type="entry name" value="GTP-binding_hflX_prd"/>
    <property type="match status" value="1"/>
</dbReference>
<evidence type="ECO:0000259" key="6">
    <source>
        <dbReference type="PROSITE" id="PS51705"/>
    </source>
</evidence>
<dbReference type="EMBL" id="JANGCH010000007">
    <property type="protein sequence ID" value="MCQ5121834.1"/>
    <property type="molecule type" value="Genomic_DNA"/>
</dbReference>
<comment type="function">
    <text evidence="5">GTPase that associates with the 50S ribosomal subunit and may have a role during protein synthesis or ribosome biogenesis.</text>
</comment>
<dbReference type="Gene3D" id="3.40.50.11060">
    <property type="entry name" value="GTPase HflX, N-terminal domain"/>
    <property type="match status" value="1"/>
</dbReference>
<evidence type="ECO:0000256" key="5">
    <source>
        <dbReference type="HAMAP-Rule" id="MF_00900"/>
    </source>
</evidence>
<evidence type="ECO:0000313" key="7">
    <source>
        <dbReference type="EMBL" id="MCQ5121834.1"/>
    </source>
</evidence>
<dbReference type="Pfam" id="PF16360">
    <property type="entry name" value="GTP-bdg_M"/>
    <property type="match status" value="1"/>
</dbReference>
<dbReference type="InterPro" id="IPR006073">
    <property type="entry name" value="GTP-bd"/>
</dbReference>